<evidence type="ECO:0000256" key="3">
    <source>
        <dbReference type="ARBA" id="ARBA00022448"/>
    </source>
</evidence>
<feature type="repeat" description="Solcar" evidence="8">
    <location>
        <begin position="235"/>
        <end position="321"/>
    </location>
</feature>
<evidence type="ECO:0000313" key="11">
    <source>
        <dbReference type="EMBL" id="ANB15942.1"/>
    </source>
</evidence>
<keyword evidence="12" id="KW-1185">Reference proteome</keyword>
<dbReference type="Pfam" id="PF00153">
    <property type="entry name" value="Mito_carr"/>
    <property type="match status" value="3"/>
</dbReference>
<feature type="repeat" description="Solcar" evidence="8">
    <location>
        <begin position="121"/>
        <end position="225"/>
    </location>
</feature>
<dbReference type="Proteomes" id="UP000189580">
    <property type="component" value="Chromosome b"/>
</dbReference>
<dbReference type="GeneID" id="30035624"/>
<dbReference type="InterPro" id="IPR018108">
    <property type="entry name" value="MCP_transmembrane"/>
</dbReference>
<keyword evidence="4 8" id="KW-0812">Transmembrane</keyword>
<evidence type="ECO:0000256" key="4">
    <source>
        <dbReference type="ARBA" id="ARBA00022692"/>
    </source>
</evidence>
<evidence type="ECO:0000256" key="6">
    <source>
        <dbReference type="ARBA" id="ARBA00022989"/>
    </source>
</evidence>
<keyword evidence="7 8" id="KW-0472">Membrane</keyword>
<dbReference type="InterPro" id="IPR023395">
    <property type="entry name" value="MCP_dom_sf"/>
</dbReference>
<dbReference type="SUPFAM" id="SSF103506">
    <property type="entry name" value="Mitochondrial carrier"/>
    <property type="match status" value="1"/>
</dbReference>
<evidence type="ECO:0000313" key="12">
    <source>
        <dbReference type="Proteomes" id="UP000189580"/>
    </source>
</evidence>
<feature type="transmembrane region" description="Helical" evidence="10">
    <location>
        <begin position="240"/>
        <end position="259"/>
    </location>
</feature>
<evidence type="ECO:0000256" key="5">
    <source>
        <dbReference type="ARBA" id="ARBA00022737"/>
    </source>
</evidence>
<proteinExistence type="inferred from homology"/>
<feature type="transmembrane region" description="Helical" evidence="10">
    <location>
        <begin position="206"/>
        <end position="228"/>
    </location>
</feature>
<dbReference type="GO" id="GO:0015217">
    <property type="term" value="F:ADP transmembrane transporter activity"/>
    <property type="evidence" value="ECO:0007669"/>
    <property type="project" value="TreeGrafter"/>
</dbReference>
<dbReference type="PROSITE" id="PS50920">
    <property type="entry name" value="SOLCAR"/>
    <property type="match status" value="3"/>
</dbReference>
<feature type="repeat" description="Solcar" evidence="8">
    <location>
        <begin position="15"/>
        <end position="104"/>
    </location>
</feature>
<protein>
    <submittedName>
        <fullName evidence="11">Ant1p</fullName>
    </submittedName>
</protein>
<dbReference type="PANTHER" id="PTHR45939">
    <property type="entry name" value="PEROXISOMAL MEMBRANE PROTEIN PMP34-RELATED"/>
    <property type="match status" value="1"/>
</dbReference>
<dbReference type="RefSeq" id="XP_018738419.1">
    <property type="nucleotide sequence ID" value="XM_018880616.1"/>
</dbReference>
<reference evidence="11 12" key="1">
    <citation type="submission" date="2016-02" db="EMBL/GenBank/DDBJ databases">
        <title>Complete genome sequence and transcriptome regulation of the pentose utilising yeast Sugiyamaella lignohabitans.</title>
        <authorList>
            <person name="Bellasio M."/>
            <person name="Peymann A."/>
            <person name="Valli M."/>
            <person name="Sipitzky M."/>
            <person name="Graf A."/>
            <person name="Sauer M."/>
            <person name="Marx H."/>
            <person name="Mattanovich D."/>
        </authorList>
    </citation>
    <scope>NUCLEOTIDE SEQUENCE [LARGE SCALE GENOMIC DNA]</scope>
    <source>
        <strain evidence="11 12">CBS 10342</strain>
    </source>
</reference>
<evidence type="ECO:0000256" key="2">
    <source>
        <dbReference type="ARBA" id="ARBA00006375"/>
    </source>
</evidence>
<sequence>MPEKSVKKRIQPSDIPPLANAFSGAVGGAVANLAVFPLDLVTTRFQVQTKLDTAEKYDGLVDAFIKIYKADGIAGFYDGAVSDTVATTAQAFFYFFAYDALRSKRLSQHARKLGGVAPSTLGVGEELAIGSLAGIFAKFFISPLNNIVARQQTSALVKKELDESNASEKPSNAIKQSHHDSAIEIVKAIYKERGFLGFWSGYKATVLLSINPSLTYYFFQLFTAVLIPKRRRKNPTSVEIFFLAAWAKTIATLITYPIILAKTRIQIVRATKSAGSLFSQILKTLDSEGIQGLYMGARSQILKGFFSQGITMMTKDQIARLIIYVYFVGKKYIV</sequence>
<comment type="similarity">
    <text evidence="2 9">Belongs to the mitochondrial carrier (TC 2.A.29) family.</text>
</comment>
<dbReference type="InterPro" id="IPR052217">
    <property type="entry name" value="Mito/Peroxisomal_Carrier"/>
</dbReference>
<dbReference type="KEGG" id="slb:AWJ20_3586"/>
<keyword evidence="3 9" id="KW-0813">Transport</keyword>
<evidence type="ECO:0000256" key="8">
    <source>
        <dbReference type="PROSITE-ProRule" id="PRU00282"/>
    </source>
</evidence>
<gene>
    <name evidence="11" type="primary">ANT1</name>
    <name evidence="11" type="ORF">AWJ20_3586</name>
</gene>
<name>A0A170QXH9_9ASCO</name>
<dbReference type="EMBL" id="CP014503">
    <property type="protein sequence ID" value="ANB15942.1"/>
    <property type="molecule type" value="Genomic_DNA"/>
</dbReference>
<keyword evidence="6 10" id="KW-1133">Transmembrane helix</keyword>
<organism evidence="11 12">
    <name type="scientific">Sugiyamaella lignohabitans</name>
    <dbReference type="NCBI Taxonomy" id="796027"/>
    <lineage>
        <taxon>Eukaryota</taxon>
        <taxon>Fungi</taxon>
        <taxon>Dikarya</taxon>
        <taxon>Ascomycota</taxon>
        <taxon>Saccharomycotina</taxon>
        <taxon>Dipodascomycetes</taxon>
        <taxon>Dipodascales</taxon>
        <taxon>Trichomonascaceae</taxon>
        <taxon>Sugiyamaella</taxon>
    </lineage>
</organism>
<comment type="subcellular location">
    <subcellularLocation>
        <location evidence="1">Membrane</location>
        <topology evidence="1">Multi-pass membrane protein</topology>
    </subcellularLocation>
</comment>
<accession>A0A170QXH9</accession>
<dbReference type="OrthoDB" id="18574at2759"/>
<evidence type="ECO:0000256" key="9">
    <source>
        <dbReference type="RuleBase" id="RU000488"/>
    </source>
</evidence>
<dbReference type="Gene3D" id="1.50.40.10">
    <property type="entry name" value="Mitochondrial carrier domain"/>
    <property type="match status" value="1"/>
</dbReference>
<dbReference type="GO" id="GO:0016020">
    <property type="term" value="C:membrane"/>
    <property type="evidence" value="ECO:0007669"/>
    <property type="project" value="UniProtKB-SubCell"/>
</dbReference>
<evidence type="ECO:0000256" key="7">
    <source>
        <dbReference type="ARBA" id="ARBA00023136"/>
    </source>
</evidence>
<evidence type="ECO:0000256" key="1">
    <source>
        <dbReference type="ARBA" id="ARBA00004141"/>
    </source>
</evidence>
<evidence type="ECO:0000256" key="10">
    <source>
        <dbReference type="SAM" id="Phobius"/>
    </source>
</evidence>
<dbReference type="PANTHER" id="PTHR45939:SF2">
    <property type="entry name" value="CARRIER PROTEIN, PUTATIVE (AFU_ORTHOLOGUE AFUA_2G13870)-RELATED"/>
    <property type="match status" value="1"/>
</dbReference>
<keyword evidence="5" id="KW-0677">Repeat</keyword>
<dbReference type="AlphaFoldDB" id="A0A170QXH9"/>